<accession>A0ABN7SHE4</accession>
<name>A0ABN7SHE4_OIKDI</name>
<evidence type="ECO:0000256" key="1">
    <source>
        <dbReference type="SAM" id="MobiDB-lite"/>
    </source>
</evidence>
<dbReference type="InterPro" id="IPR011333">
    <property type="entry name" value="SKP1/BTB/POZ_sf"/>
</dbReference>
<feature type="compositionally biased region" description="Low complexity" evidence="1">
    <location>
        <begin position="293"/>
        <end position="313"/>
    </location>
</feature>
<evidence type="ECO:0000313" key="2">
    <source>
        <dbReference type="EMBL" id="CAG5097864.1"/>
    </source>
</evidence>
<reference evidence="2 3" key="1">
    <citation type="submission" date="2021-04" db="EMBL/GenBank/DDBJ databases">
        <authorList>
            <person name="Bliznina A."/>
        </authorList>
    </citation>
    <scope>NUCLEOTIDE SEQUENCE [LARGE SCALE GENOMIC DNA]</scope>
</reference>
<keyword evidence="3" id="KW-1185">Reference proteome</keyword>
<feature type="compositionally biased region" description="Basic and acidic residues" evidence="1">
    <location>
        <begin position="227"/>
        <end position="241"/>
    </location>
</feature>
<feature type="region of interest" description="Disordered" evidence="1">
    <location>
        <begin position="1"/>
        <end position="23"/>
    </location>
</feature>
<dbReference type="Proteomes" id="UP001158576">
    <property type="component" value="Chromosome XSR"/>
</dbReference>
<proteinExistence type="predicted"/>
<organism evidence="2 3">
    <name type="scientific">Oikopleura dioica</name>
    <name type="common">Tunicate</name>
    <dbReference type="NCBI Taxonomy" id="34765"/>
    <lineage>
        <taxon>Eukaryota</taxon>
        <taxon>Metazoa</taxon>
        <taxon>Chordata</taxon>
        <taxon>Tunicata</taxon>
        <taxon>Appendicularia</taxon>
        <taxon>Copelata</taxon>
        <taxon>Oikopleuridae</taxon>
        <taxon>Oikopleura</taxon>
    </lineage>
</organism>
<feature type="compositionally biased region" description="Low complexity" evidence="1">
    <location>
        <begin position="321"/>
        <end position="332"/>
    </location>
</feature>
<gene>
    <name evidence="2" type="ORF">OKIOD_LOCUS6823</name>
</gene>
<feature type="compositionally biased region" description="Low complexity" evidence="1">
    <location>
        <begin position="1"/>
        <end position="19"/>
    </location>
</feature>
<evidence type="ECO:0000313" key="3">
    <source>
        <dbReference type="Proteomes" id="UP001158576"/>
    </source>
</evidence>
<dbReference type="Gene3D" id="3.30.710.10">
    <property type="entry name" value="Potassium Channel Kv1.1, Chain A"/>
    <property type="match status" value="1"/>
</dbReference>
<feature type="region of interest" description="Disordered" evidence="1">
    <location>
        <begin position="204"/>
        <end position="348"/>
    </location>
</feature>
<protein>
    <submittedName>
        <fullName evidence="2">Oidioi.mRNA.OKI2018_I69.XSR.g15265.t1.cds</fullName>
    </submittedName>
</protein>
<sequence length="348" mass="38633">MAETETTPEVTEEVPVVDPTQPPSKENELVYDFENYKQHFFENFVKIKDLKQFDDGSLVCLSETKRIRFPCSISAISIAIPKLNREFYQAKKKMMENGFMHNTIDLQLPDYRQPNSSSAETALKIIFQFVFKGEISVTERSIKNVAVLAAYLQMDSLLDALPLAAEQLNIADFDIISLKETAKSLGEITVVGLEKFVNVFGGGQKKKQNKNQAGQKRAANKNNGQAVKKDEPEQKKSRPLEEPNPNEGAYEIDSVPPEEMIAEEAAPEETAADQPVESEQEPESTESYEFHVSNNTEESSAENVESEASQEAPAEAEAEVEPAVQPAPAKAKPAPRGRKARRGRKAAN</sequence>
<feature type="compositionally biased region" description="Acidic residues" evidence="1">
    <location>
        <begin position="260"/>
        <end position="286"/>
    </location>
</feature>
<feature type="compositionally biased region" description="Low complexity" evidence="1">
    <location>
        <begin position="210"/>
        <end position="224"/>
    </location>
</feature>
<feature type="compositionally biased region" description="Basic residues" evidence="1">
    <location>
        <begin position="333"/>
        <end position="348"/>
    </location>
</feature>
<dbReference type="EMBL" id="OU015569">
    <property type="protein sequence ID" value="CAG5097864.1"/>
    <property type="molecule type" value="Genomic_DNA"/>
</dbReference>